<sequence length="116" mass="12339">MGLRDDLTADLAEAFDTDLADAVTEFEALRPGSSDYDPETGTAPSGDVPYSGRGVIGGYRSDEIDGSLILATDKKLVALQAEVTLEPQVGDTIAGMRVQRVGQDPARATWRVQLRG</sequence>
<dbReference type="AlphaFoldDB" id="A0AA47DZ19"/>
<dbReference type="RefSeq" id="WP_267930790.1">
    <property type="nucleotide sequence ID" value="NZ_CP113257.1"/>
</dbReference>
<feature type="region of interest" description="Disordered" evidence="1">
    <location>
        <begin position="29"/>
        <end position="52"/>
    </location>
</feature>
<dbReference type="EMBL" id="CP113257">
    <property type="protein sequence ID" value="WAE51171.1"/>
    <property type="molecule type" value="Genomic_DNA"/>
</dbReference>
<evidence type="ECO:0000256" key="1">
    <source>
        <dbReference type="SAM" id="MobiDB-lite"/>
    </source>
</evidence>
<protein>
    <recommendedName>
        <fullName evidence="4">Glutamate 5-kinase</fullName>
    </recommendedName>
</protein>
<accession>A0AA47DZ19</accession>
<dbReference type="Proteomes" id="UP001164632">
    <property type="component" value="Chromosome"/>
</dbReference>
<evidence type="ECO:0000313" key="2">
    <source>
        <dbReference type="EMBL" id="WAE51171.1"/>
    </source>
</evidence>
<evidence type="ECO:0008006" key="4">
    <source>
        <dbReference type="Google" id="ProtNLM"/>
    </source>
</evidence>
<reference evidence="2" key="1">
    <citation type="submission" date="2022-11" db="EMBL/GenBank/DDBJ databases">
        <title>Genomic of Pseudomonas TF18.</title>
        <authorList>
            <person name="Liu T."/>
        </authorList>
    </citation>
    <scope>NUCLEOTIDE SEQUENCE</scope>
    <source>
        <strain evidence="2">TF18</strain>
    </source>
</reference>
<proteinExistence type="predicted"/>
<name>A0AA47DZ19_9GAMM</name>
<evidence type="ECO:0000313" key="3">
    <source>
        <dbReference type="Proteomes" id="UP001164632"/>
    </source>
</evidence>
<organism evidence="2 3">
    <name type="scientific">Stutzerimonas frequens</name>
    <dbReference type="NCBI Taxonomy" id="2968969"/>
    <lineage>
        <taxon>Bacteria</taxon>
        <taxon>Pseudomonadati</taxon>
        <taxon>Pseudomonadota</taxon>
        <taxon>Gammaproteobacteria</taxon>
        <taxon>Pseudomonadales</taxon>
        <taxon>Pseudomonadaceae</taxon>
        <taxon>Stutzerimonas</taxon>
    </lineage>
</organism>
<gene>
    <name evidence="2" type="ORF">OSV15_16000</name>
</gene>